<comment type="similarity">
    <text evidence="7">Belongs to the purine/pyrimidine phosphoribosyltransferase family. PyrE subfamily.</text>
</comment>
<comment type="caution">
    <text evidence="9">The sequence shown here is derived from an EMBL/GenBank/DDBJ whole genome shotgun (WGS) entry which is preliminary data.</text>
</comment>
<evidence type="ECO:0000259" key="8">
    <source>
        <dbReference type="Pfam" id="PF00156"/>
    </source>
</evidence>
<comment type="pathway">
    <text evidence="1 7">Pyrimidine metabolism; UMP biosynthesis via de novo pathway; UMP from orotate: step 1/2.</text>
</comment>
<evidence type="ECO:0000256" key="2">
    <source>
        <dbReference type="ARBA" id="ARBA00011971"/>
    </source>
</evidence>
<dbReference type="GO" id="GO:0019856">
    <property type="term" value="P:pyrimidine nucleobase biosynthetic process"/>
    <property type="evidence" value="ECO:0007669"/>
    <property type="project" value="InterPro"/>
</dbReference>
<dbReference type="GO" id="GO:0004588">
    <property type="term" value="F:orotate phosphoribosyltransferase activity"/>
    <property type="evidence" value="ECO:0007669"/>
    <property type="project" value="UniProtKB-UniRule"/>
</dbReference>
<feature type="binding site" evidence="7">
    <location>
        <position position="120"/>
    </location>
    <ligand>
        <name>orotate</name>
        <dbReference type="ChEBI" id="CHEBI:30839"/>
    </ligand>
</feature>
<reference evidence="9" key="1">
    <citation type="submission" date="2021-01" db="EMBL/GenBank/DDBJ databases">
        <title>Modified the classification status of verrucomicrobia.</title>
        <authorList>
            <person name="Feng X."/>
        </authorList>
    </citation>
    <scope>NUCLEOTIDE SEQUENCE</scope>
    <source>
        <strain evidence="9">KCTC 13126</strain>
    </source>
</reference>
<gene>
    <name evidence="7" type="primary">pyrE</name>
    <name evidence="9" type="ORF">JIN87_09020</name>
</gene>
<dbReference type="PANTHER" id="PTHR19278:SF9">
    <property type="entry name" value="URIDINE 5'-MONOPHOSPHATE SYNTHASE"/>
    <property type="match status" value="1"/>
</dbReference>
<dbReference type="Gene3D" id="3.40.50.2020">
    <property type="match status" value="1"/>
</dbReference>
<evidence type="ECO:0000256" key="4">
    <source>
        <dbReference type="ARBA" id="ARBA00022679"/>
    </source>
</evidence>
<dbReference type="AlphaFoldDB" id="A0A934RUB4"/>
<dbReference type="InterPro" id="IPR000836">
    <property type="entry name" value="PRTase_dom"/>
</dbReference>
<dbReference type="PANTHER" id="PTHR19278">
    <property type="entry name" value="OROTATE PHOSPHORIBOSYLTRANSFERASE"/>
    <property type="match status" value="1"/>
</dbReference>
<comment type="subunit">
    <text evidence="7">Homodimer.</text>
</comment>
<evidence type="ECO:0000256" key="6">
    <source>
        <dbReference type="ARBA" id="ARBA00022975"/>
    </source>
</evidence>
<dbReference type="Pfam" id="PF00156">
    <property type="entry name" value="Pribosyltran"/>
    <property type="match status" value="1"/>
</dbReference>
<dbReference type="SUPFAM" id="SSF53271">
    <property type="entry name" value="PRTase-like"/>
    <property type="match status" value="1"/>
</dbReference>
<accession>A0A934RUB4</accession>
<dbReference type="InterPro" id="IPR006273">
    <property type="entry name" value="Orotate_PRibTrfase_bac"/>
</dbReference>
<feature type="binding site" evidence="7">
    <location>
        <position position="148"/>
    </location>
    <ligand>
        <name>orotate</name>
        <dbReference type="ChEBI" id="CHEBI:30839"/>
    </ligand>
</feature>
<dbReference type="GO" id="GO:0000287">
    <property type="term" value="F:magnesium ion binding"/>
    <property type="evidence" value="ECO:0007669"/>
    <property type="project" value="UniProtKB-UniRule"/>
</dbReference>
<proteinExistence type="inferred from homology"/>
<evidence type="ECO:0000313" key="10">
    <source>
        <dbReference type="Proteomes" id="UP000617628"/>
    </source>
</evidence>
<feature type="binding site" description="in other chain" evidence="7">
    <location>
        <begin position="116"/>
        <end position="124"/>
    </location>
    <ligand>
        <name>5-phospho-alpha-D-ribose 1-diphosphate</name>
        <dbReference type="ChEBI" id="CHEBI:58017"/>
        <note>ligand shared between dimeric partners</note>
    </ligand>
</feature>
<keyword evidence="6 7" id="KW-0665">Pyrimidine biosynthesis</keyword>
<comment type="cofactor">
    <cofactor evidence="7">
        <name>Mg(2+)</name>
        <dbReference type="ChEBI" id="CHEBI:18420"/>
    </cofactor>
</comment>
<evidence type="ECO:0000256" key="3">
    <source>
        <dbReference type="ARBA" id="ARBA00022676"/>
    </source>
</evidence>
<feature type="binding site" evidence="7">
    <location>
        <begin position="34"/>
        <end position="35"/>
    </location>
    <ligand>
        <name>orotate</name>
        <dbReference type="ChEBI" id="CHEBI:30839"/>
    </ligand>
</feature>
<organism evidence="9 10">
    <name type="scientific">Pelagicoccus mobilis</name>
    <dbReference type="NCBI Taxonomy" id="415221"/>
    <lineage>
        <taxon>Bacteria</taxon>
        <taxon>Pseudomonadati</taxon>
        <taxon>Verrucomicrobiota</taxon>
        <taxon>Opitutia</taxon>
        <taxon>Puniceicoccales</taxon>
        <taxon>Pelagicoccaceae</taxon>
        <taxon>Pelagicoccus</taxon>
    </lineage>
</organism>
<comment type="catalytic activity">
    <reaction evidence="7">
        <text>orotidine 5'-phosphate + diphosphate = orotate + 5-phospho-alpha-D-ribose 1-diphosphate</text>
        <dbReference type="Rhea" id="RHEA:10380"/>
        <dbReference type="ChEBI" id="CHEBI:30839"/>
        <dbReference type="ChEBI" id="CHEBI:33019"/>
        <dbReference type="ChEBI" id="CHEBI:57538"/>
        <dbReference type="ChEBI" id="CHEBI:58017"/>
        <dbReference type="EC" id="2.4.2.10"/>
    </reaction>
</comment>
<feature type="binding site" description="in other chain" evidence="7">
    <location>
        <position position="26"/>
    </location>
    <ligand>
        <name>5-phospho-alpha-D-ribose 1-diphosphate</name>
        <dbReference type="ChEBI" id="CHEBI:58017"/>
        <note>ligand shared between dimeric partners</note>
    </ligand>
</feature>
<dbReference type="CDD" id="cd06223">
    <property type="entry name" value="PRTases_typeI"/>
    <property type="match status" value="1"/>
</dbReference>
<sequence length="189" mass="21121">MQSTQDEVLDIFKRTKALLQGHFILRSGLRSEYFFQCAQVCQYMSEVTRLIELLKPKLDSLEFDTVLAPAMGGLVVGQEVARQLDKRYIFVEKVDDKLELRRGFKIAEGEKVLIVEDVVTRGGRADEAIEIVKQNGGVVAGVGVLVDRSQGNWKIDAPFVSLLEMGFPTYDPENLPDHLKDIPAIKPGS</sequence>
<evidence type="ECO:0000313" key="9">
    <source>
        <dbReference type="EMBL" id="MBK1877007.1"/>
    </source>
</evidence>
<name>A0A934RUB4_9BACT</name>
<dbReference type="GO" id="GO:0044205">
    <property type="term" value="P:'de novo' UMP biosynthetic process"/>
    <property type="evidence" value="ECO:0007669"/>
    <property type="project" value="UniProtKB-UniRule"/>
</dbReference>
<dbReference type="EC" id="2.4.2.10" evidence="2 7"/>
<keyword evidence="3 7" id="KW-0328">Glycosyltransferase</keyword>
<dbReference type="Proteomes" id="UP000617628">
    <property type="component" value="Unassembled WGS sequence"/>
</dbReference>
<evidence type="ECO:0000256" key="1">
    <source>
        <dbReference type="ARBA" id="ARBA00004889"/>
    </source>
</evidence>
<dbReference type="EMBL" id="JAENIL010000014">
    <property type="protein sequence ID" value="MBK1877007.1"/>
    <property type="molecule type" value="Genomic_DNA"/>
</dbReference>
<keyword evidence="4 7" id="KW-0808">Transferase</keyword>
<keyword evidence="10" id="KW-1185">Reference proteome</keyword>
<protein>
    <recommendedName>
        <fullName evidence="2 7">Orotate phosphoribosyltransferase</fullName>
        <shortName evidence="7">OPRT</shortName>
        <shortName evidence="7">OPRTase</shortName>
        <ecNumber evidence="2 7">2.4.2.10</ecNumber>
    </recommendedName>
</protein>
<feature type="domain" description="Phosphoribosyltransferase" evidence="8">
    <location>
        <begin position="53"/>
        <end position="163"/>
    </location>
</feature>
<dbReference type="RefSeq" id="WP_200355224.1">
    <property type="nucleotide sequence ID" value="NZ_JAENIL010000014.1"/>
</dbReference>
<comment type="function">
    <text evidence="7">Catalyzes the transfer of a ribosyl phosphate group from 5-phosphoribose 1-diphosphate to orotate, leading to the formation of orotidine monophosphate (OMP).</text>
</comment>
<evidence type="ECO:0000256" key="5">
    <source>
        <dbReference type="ARBA" id="ARBA00022842"/>
    </source>
</evidence>
<evidence type="ECO:0000256" key="7">
    <source>
        <dbReference type="HAMAP-Rule" id="MF_01208"/>
    </source>
</evidence>
<dbReference type="NCBIfam" id="TIGR01367">
    <property type="entry name" value="pyrE_Therm"/>
    <property type="match status" value="1"/>
</dbReference>
<feature type="binding site" description="in other chain" evidence="7">
    <location>
        <position position="93"/>
    </location>
    <ligand>
        <name>5-phospho-alpha-D-ribose 1-diphosphate</name>
        <dbReference type="ChEBI" id="CHEBI:58017"/>
        <note>ligand shared between dimeric partners</note>
    </ligand>
</feature>
<dbReference type="InterPro" id="IPR029057">
    <property type="entry name" value="PRTase-like"/>
</dbReference>
<keyword evidence="5 7" id="KW-0460">Magnesium</keyword>
<dbReference type="InterPro" id="IPR023031">
    <property type="entry name" value="OPRT"/>
</dbReference>
<comment type="caution">
    <text evidence="7">Lacks conserved residue(s) required for the propagation of feature annotation.</text>
</comment>
<dbReference type="HAMAP" id="MF_01208">
    <property type="entry name" value="PyrE"/>
    <property type="match status" value="1"/>
</dbReference>